<feature type="compositionally biased region" description="Basic and acidic residues" evidence="1">
    <location>
        <begin position="146"/>
        <end position="183"/>
    </location>
</feature>
<evidence type="ECO:0000313" key="2">
    <source>
        <dbReference type="EMBL" id="MCR2803411.1"/>
    </source>
</evidence>
<sequence>MGTLLVSGNLFEVIARYDTKRSAIHNSSPLMLTDLLDYIDSSPPTFGALLIMDEALSNDHYENVSQLERVLRKLEQISNGSGFPILILTRDPQWKRELSRLLAAHSSLQLEIHPYIRPPMTRILELLQKHSGGSRSAALSWFRSSGRPETEVPPDAKKNEPSQTSEKKPSFFDRLKPKPKQEAGRAASSTLDKDFERVSRGMSRVIAITGHRGSGVTSTLVNVASVANKRGLSTIIVDLDIDFRTTNLYFNRFHEQSQRDEAMSASLIRTLARPQDHMMTCCHIKDELWLTALGLSFHDRLLFEQYVNAGKLISLLSVLRSRFNLILLDMPFEVLGKFQEALIHIDTVGLCVNNNIYSVITTLRNMEADLSRESIAYLNAKSKAIVTKYNDRSRFQNELFTPEAVSKVMTSGLLDAFMYEVKTAGYVPYAQEFDAQIESDLPIVFSSRDHEQAYGSILLRLMEATK</sequence>
<organism evidence="2 3">
    <name type="scientific">Paenibacillus soyae</name>
    <dbReference type="NCBI Taxonomy" id="2969249"/>
    <lineage>
        <taxon>Bacteria</taxon>
        <taxon>Bacillati</taxon>
        <taxon>Bacillota</taxon>
        <taxon>Bacilli</taxon>
        <taxon>Bacillales</taxon>
        <taxon>Paenibacillaceae</taxon>
        <taxon>Paenibacillus</taxon>
    </lineage>
</organism>
<protein>
    <submittedName>
        <fullName evidence="2">AAA family ATPase</fullName>
    </submittedName>
</protein>
<keyword evidence="3" id="KW-1185">Reference proteome</keyword>
<gene>
    <name evidence="2" type="ORF">NQZ67_05885</name>
</gene>
<reference evidence="2" key="1">
    <citation type="submission" date="2022-08" db="EMBL/GenBank/DDBJ databases">
        <title>The genomic sequence of strain Paenibacillus sp. SCIV0701.</title>
        <authorList>
            <person name="Zhao H."/>
        </authorList>
    </citation>
    <scope>NUCLEOTIDE SEQUENCE</scope>
    <source>
        <strain evidence="2">SCIV0701</strain>
    </source>
</reference>
<dbReference type="AlphaFoldDB" id="A0A9X2MMI7"/>
<name>A0A9X2MMI7_9BACL</name>
<dbReference type="InterPro" id="IPR027417">
    <property type="entry name" value="P-loop_NTPase"/>
</dbReference>
<dbReference type="EMBL" id="JANIPJ010000003">
    <property type="protein sequence ID" value="MCR2803411.1"/>
    <property type="molecule type" value="Genomic_DNA"/>
</dbReference>
<dbReference type="Gene3D" id="3.40.50.300">
    <property type="entry name" value="P-loop containing nucleotide triphosphate hydrolases"/>
    <property type="match status" value="1"/>
</dbReference>
<proteinExistence type="predicted"/>
<evidence type="ECO:0000313" key="3">
    <source>
        <dbReference type="Proteomes" id="UP001141950"/>
    </source>
</evidence>
<feature type="region of interest" description="Disordered" evidence="1">
    <location>
        <begin position="138"/>
        <end position="193"/>
    </location>
</feature>
<comment type="caution">
    <text evidence="2">The sequence shown here is derived from an EMBL/GenBank/DDBJ whole genome shotgun (WGS) entry which is preliminary data.</text>
</comment>
<dbReference type="SUPFAM" id="SSF52540">
    <property type="entry name" value="P-loop containing nucleoside triphosphate hydrolases"/>
    <property type="match status" value="1"/>
</dbReference>
<accession>A0A9X2MMI7</accession>
<evidence type="ECO:0000256" key="1">
    <source>
        <dbReference type="SAM" id="MobiDB-lite"/>
    </source>
</evidence>
<dbReference type="Proteomes" id="UP001141950">
    <property type="component" value="Unassembled WGS sequence"/>
</dbReference>
<dbReference type="RefSeq" id="WP_257443661.1">
    <property type="nucleotide sequence ID" value="NZ_JANIPJ010000003.1"/>
</dbReference>